<comment type="caution">
    <text evidence="2">The sequence shown here is derived from an EMBL/GenBank/DDBJ whole genome shotgun (WGS) entry which is preliminary data.</text>
</comment>
<feature type="region of interest" description="Disordered" evidence="1">
    <location>
        <begin position="34"/>
        <end position="59"/>
    </location>
</feature>
<proteinExistence type="predicted"/>
<accession>A0A845T3Q3</accession>
<dbReference type="AlphaFoldDB" id="A0A845T3Q3"/>
<evidence type="ECO:0000256" key="1">
    <source>
        <dbReference type="SAM" id="MobiDB-lite"/>
    </source>
</evidence>
<gene>
    <name evidence="2" type="ORF">FMM72_16175</name>
</gene>
<sequence length="59" mass="7029">MDEKKNMDKELSEMLRGVPPQNILISFDGKPAKSLADYAKERQEQARQKKRRPRDDRER</sequence>
<dbReference type="Proteomes" id="UP000462501">
    <property type="component" value="Unassembled WGS sequence"/>
</dbReference>
<organism evidence="2 3">
    <name type="scientific">Anaerotruncus colihominis</name>
    <dbReference type="NCBI Taxonomy" id="169435"/>
    <lineage>
        <taxon>Bacteria</taxon>
        <taxon>Bacillati</taxon>
        <taxon>Bacillota</taxon>
        <taxon>Clostridia</taxon>
        <taxon>Eubacteriales</taxon>
        <taxon>Oscillospiraceae</taxon>
        <taxon>Anaerotruncus</taxon>
    </lineage>
</organism>
<feature type="compositionally biased region" description="Basic and acidic residues" evidence="1">
    <location>
        <begin position="38"/>
        <end position="59"/>
    </location>
</feature>
<dbReference type="RefSeq" id="WP_162221994.1">
    <property type="nucleotide sequence ID" value="NZ_JANJZM010000020.1"/>
</dbReference>
<evidence type="ECO:0000313" key="3">
    <source>
        <dbReference type="Proteomes" id="UP000462501"/>
    </source>
</evidence>
<protein>
    <submittedName>
        <fullName evidence="2">Uncharacterized protein</fullName>
    </submittedName>
</protein>
<evidence type="ECO:0000313" key="2">
    <source>
        <dbReference type="EMBL" id="NDO40727.1"/>
    </source>
</evidence>
<name>A0A845T3Q3_9FIRM</name>
<dbReference type="EMBL" id="VIQT01000024">
    <property type="protein sequence ID" value="NDO40727.1"/>
    <property type="molecule type" value="Genomic_DNA"/>
</dbReference>
<reference evidence="2 3" key="1">
    <citation type="submission" date="2019-06" db="EMBL/GenBank/DDBJ databases">
        <title>Draft genome sequences of 15 bacterial species constituting the stable defined intestinal microbiota of the GM15 gnotobiotic mouse model.</title>
        <authorList>
            <person name="Elie C."/>
            <person name="Mathieu A."/>
            <person name="Saliou A."/>
            <person name="Darnaud M."/>
            <person name="Leulier F."/>
            <person name="Tamellini A."/>
        </authorList>
    </citation>
    <scope>NUCLEOTIDE SEQUENCE [LARGE SCALE GENOMIC DNA]</scope>
    <source>
        <strain evidence="2 3">JM4-15</strain>
    </source>
</reference>